<proteinExistence type="predicted"/>
<protein>
    <submittedName>
        <fullName evidence="1">Uncharacterized protein</fullName>
    </submittedName>
</protein>
<accession>A0A8S5QVL5</accession>
<reference evidence="1" key="1">
    <citation type="journal article" date="2021" name="Proc. Natl. Acad. Sci. U.S.A.">
        <title>A Catalog of Tens of Thousands of Viruses from Human Metagenomes Reveals Hidden Associations with Chronic Diseases.</title>
        <authorList>
            <person name="Tisza M.J."/>
            <person name="Buck C.B."/>
        </authorList>
    </citation>
    <scope>NUCLEOTIDE SEQUENCE</scope>
    <source>
        <strain evidence="1">CthIt11</strain>
    </source>
</reference>
<organism evidence="1">
    <name type="scientific">Siphoviridae sp. cthIt11</name>
    <dbReference type="NCBI Taxonomy" id="2826423"/>
    <lineage>
        <taxon>Viruses</taxon>
        <taxon>Duplodnaviria</taxon>
        <taxon>Heunggongvirae</taxon>
        <taxon>Uroviricota</taxon>
        <taxon>Caudoviricetes</taxon>
    </lineage>
</organism>
<dbReference type="EMBL" id="BK015742">
    <property type="protein sequence ID" value="DAE22907.1"/>
    <property type="molecule type" value="Genomic_DNA"/>
</dbReference>
<name>A0A8S5QVL5_9CAUD</name>
<sequence length="88" mass="10107">METRHIQNPINGNNPSYPDRQTTLIGAFSGLPVCVGSQYAEMLCEFCHIIGHSPDFKEKNGLEDSKYNGINRDKIFHNRVFKYMNKTE</sequence>
<evidence type="ECO:0000313" key="1">
    <source>
        <dbReference type="EMBL" id="DAE22907.1"/>
    </source>
</evidence>